<feature type="transmembrane region" description="Helical" evidence="11">
    <location>
        <begin position="48"/>
        <end position="67"/>
    </location>
</feature>
<dbReference type="InterPro" id="IPR029044">
    <property type="entry name" value="Nucleotide-diphossugar_trans"/>
</dbReference>
<dbReference type="NCBIfam" id="TIGR03030">
    <property type="entry name" value="CelA"/>
    <property type="match status" value="1"/>
</dbReference>
<dbReference type="GO" id="GO:0035438">
    <property type="term" value="F:cyclic-di-GMP binding"/>
    <property type="evidence" value="ECO:0007669"/>
    <property type="project" value="InterPro"/>
</dbReference>
<organism evidence="14 15">
    <name type="scientific">Paraburkholderia steynii</name>
    <dbReference type="NCBI Taxonomy" id="1245441"/>
    <lineage>
        <taxon>Bacteria</taxon>
        <taxon>Pseudomonadati</taxon>
        <taxon>Pseudomonadota</taxon>
        <taxon>Betaproteobacteria</taxon>
        <taxon>Burkholderiales</taxon>
        <taxon>Burkholderiaceae</taxon>
        <taxon>Paraburkholderia</taxon>
    </lineage>
</organism>
<dbReference type="Proteomes" id="UP000198900">
    <property type="component" value="Unassembled WGS sequence"/>
</dbReference>
<comment type="catalytic activity">
    <reaction evidence="10 11">
        <text>[(1-&gt;4)-beta-D-glucosyl](n) + UDP-alpha-D-glucose = [(1-&gt;4)-beta-D-glucosyl](n+1) + UDP + H(+)</text>
        <dbReference type="Rhea" id="RHEA:19929"/>
        <dbReference type="Rhea" id="RHEA-COMP:10033"/>
        <dbReference type="Rhea" id="RHEA-COMP:10034"/>
        <dbReference type="ChEBI" id="CHEBI:15378"/>
        <dbReference type="ChEBI" id="CHEBI:18246"/>
        <dbReference type="ChEBI" id="CHEBI:58223"/>
        <dbReference type="ChEBI" id="CHEBI:58885"/>
        <dbReference type="EC" id="2.4.1.12"/>
    </reaction>
</comment>
<evidence type="ECO:0000256" key="2">
    <source>
        <dbReference type="ARBA" id="ARBA00022475"/>
    </source>
</evidence>
<dbReference type="EC" id="2.4.1.12" evidence="11"/>
<dbReference type="SUPFAM" id="SSF53448">
    <property type="entry name" value="Nucleotide-diphospho-sugar transferases"/>
    <property type="match status" value="1"/>
</dbReference>
<feature type="domain" description="PilZ" evidence="12">
    <location>
        <begin position="612"/>
        <end position="718"/>
    </location>
</feature>
<dbReference type="PRINTS" id="PR01439">
    <property type="entry name" value="CELLSNTHASEA"/>
</dbReference>
<accession>A0A7Z7BCE3</accession>
<dbReference type="EMBL" id="FNDI01000022">
    <property type="protein sequence ID" value="SDI70269.1"/>
    <property type="molecule type" value="Genomic_DNA"/>
</dbReference>
<comment type="function">
    <text evidence="11">Catalytic subunit of cellulose synthase. It polymerizes uridine 5'-diphosphate glucose to cellulose.</text>
</comment>
<feature type="transmembrane region" description="Helical" evidence="11">
    <location>
        <begin position="743"/>
        <end position="762"/>
    </location>
</feature>
<evidence type="ECO:0000256" key="6">
    <source>
        <dbReference type="ARBA" id="ARBA00022692"/>
    </source>
</evidence>
<dbReference type="PANTHER" id="PTHR43867:SF2">
    <property type="entry name" value="CELLULOSE SYNTHASE CATALYTIC SUBUNIT A [UDP-FORMING]"/>
    <property type="match status" value="1"/>
</dbReference>
<comment type="subcellular location">
    <subcellularLocation>
        <location evidence="1">Cell inner membrane</location>
        <topology evidence="1">Multi-pass membrane protein</topology>
    </subcellularLocation>
</comment>
<dbReference type="Gene3D" id="2.40.10.220">
    <property type="entry name" value="predicted glycosyltransferase like domains"/>
    <property type="match status" value="1"/>
</dbReference>
<dbReference type="PANTHER" id="PTHR43867">
    <property type="entry name" value="CELLULOSE SYNTHASE CATALYTIC SUBUNIT A [UDP-FORMING]"/>
    <property type="match status" value="1"/>
</dbReference>
<dbReference type="InterPro" id="IPR009875">
    <property type="entry name" value="PilZ_domain"/>
</dbReference>
<evidence type="ECO:0000256" key="3">
    <source>
        <dbReference type="ARBA" id="ARBA00022519"/>
    </source>
</evidence>
<comment type="caution">
    <text evidence="14">The sequence shown here is derived from an EMBL/GenBank/DDBJ whole genome shotgun (WGS) entry which is preliminary data.</text>
</comment>
<comment type="cofactor">
    <cofactor evidence="11">
        <name>Mg(2+)</name>
        <dbReference type="ChEBI" id="CHEBI:18420"/>
    </cofactor>
</comment>
<evidence type="ECO:0000256" key="9">
    <source>
        <dbReference type="ARBA" id="ARBA00023136"/>
    </source>
</evidence>
<dbReference type="GO" id="GO:0006011">
    <property type="term" value="P:UDP-alpha-D-glucose metabolic process"/>
    <property type="evidence" value="ECO:0007669"/>
    <property type="project" value="InterPro"/>
</dbReference>
<proteinExistence type="predicted"/>
<evidence type="ECO:0000256" key="5">
    <source>
        <dbReference type="ARBA" id="ARBA00022679"/>
    </source>
</evidence>
<dbReference type="Pfam" id="PF13632">
    <property type="entry name" value="Glyco_trans_2_3"/>
    <property type="match status" value="1"/>
</dbReference>
<evidence type="ECO:0000256" key="10">
    <source>
        <dbReference type="ARBA" id="ARBA00048682"/>
    </source>
</evidence>
<dbReference type="Gene3D" id="3.90.550.10">
    <property type="entry name" value="Spore Coat Polysaccharide Biosynthesis Protein SpsA, Chain A"/>
    <property type="match status" value="1"/>
</dbReference>
<evidence type="ECO:0000259" key="13">
    <source>
        <dbReference type="Pfam" id="PF13632"/>
    </source>
</evidence>
<feature type="transmembrane region" description="Helical" evidence="11">
    <location>
        <begin position="73"/>
        <end position="89"/>
    </location>
</feature>
<evidence type="ECO:0000313" key="14">
    <source>
        <dbReference type="EMBL" id="SDI70269.1"/>
    </source>
</evidence>
<keyword evidence="4 11" id="KW-0328">Glycosyltransferase</keyword>
<feature type="domain" description="Glycosyltransferase 2-like" evidence="13">
    <location>
        <begin position="275"/>
        <end position="471"/>
    </location>
</feature>
<keyword evidence="3 11" id="KW-0997">Cell inner membrane</keyword>
<keyword evidence="6 11" id="KW-0812">Transmembrane</keyword>
<dbReference type="InterPro" id="IPR001173">
    <property type="entry name" value="Glyco_trans_2-like"/>
</dbReference>
<dbReference type="InterPro" id="IPR003919">
    <property type="entry name" value="Cell_synth_A"/>
</dbReference>
<dbReference type="GO" id="GO:0030244">
    <property type="term" value="P:cellulose biosynthetic process"/>
    <property type="evidence" value="ECO:0007669"/>
    <property type="project" value="UniProtKB-KW"/>
</dbReference>
<evidence type="ECO:0000256" key="7">
    <source>
        <dbReference type="ARBA" id="ARBA00022916"/>
    </source>
</evidence>
<feature type="transmembrane region" description="Helical" evidence="11">
    <location>
        <begin position="101"/>
        <end position="117"/>
    </location>
</feature>
<gene>
    <name evidence="14" type="ORF">SAMN04487926_12239</name>
</gene>
<keyword evidence="11" id="KW-0973">c-di-GMP</keyword>
<keyword evidence="15" id="KW-1185">Reference proteome</keyword>
<keyword evidence="2 11" id="KW-1003">Cell membrane</keyword>
<dbReference type="GO" id="GO:0005886">
    <property type="term" value="C:plasma membrane"/>
    <property type="evidence" value="ECO:0007669"/>
    <property type="project" value="UniProtKB-SubCell"/>
</dbReference>
<protein>
    <recommendedName>
        <fullName evidence="11">Cellulose synthase catalytic subunit [UDP-forming]</fullName>
        <ecNumber evidence="11">2.4.1.12</ecNumber>
    </recommendedName>
</protein>
<reference evidence="14" key="1">
    <citation type="submission" date="2016-10" db="EMBL/GenBank/DDBJ databases">
        <authorList>
            <person name="Varghese N."/>
            <person name="Submissions S."/>
        </authorList>
    </citation>
    <scope>NUCLEOTIDE SEQUENCE [LARGE SCALE GENOMIC DNA]</scope>
    <source>
        <strain evidence="14">YR281</strain>
    </source>
</reference>
<keyword evidence="9 11" id="KW-0472">Membrane</keyword>
<sequence>MKHPRRPDTNEAARVAIIDKFWPTSAFTARFGPAIERFGSALPFSRPFGWLIAVVWFGSLAAISIVVVVKLDLSAQFCLSFSVLGAMFLLRRSAHRERPRLLFLACSAFLTFRYLYWRTTSTLGYNGLVDSIFMMLLYGAEIYGVVVAMLGLFVTSRPLERKAAPLITTSGALPHVDVFIPTYNEPADLLQVTLRAALDMRYPRELLNVYLLDDGGTHQKVTQSDPDKAADAHARASELKALVARHGGIYLTRVRNEHAKAGNINAALARTHGELIVIFDADHVPTADFIEKTVGHFQRDDKLYLVQTPHFFINPDPLEKNLGTFGKMPPENEMFYSVIQQGLDFWNASFFCGSAAVLRRRCLEEIGGISGTSITEDAETALMLHSRGYRSAYINEPLISGLQPETFASFIVQRVRWAQGMIQLFLLRNPLRLKGLSIAQRLCYFSNAFFWFFCFARVVFLFAPVMYLVFGLQFYNATIPQFFAYGLPQMIAAILTTDLLFGRYRWTLVSEVYELLQSMFSLRAVIAVMLRPRAPGFKVTPKGEKIEEDSISELAGPFHVVYLIVLLGAAVGIWKLIQGYPHQDVIISAVGWCGLNLVLLNACIGVLYERRQRRAVPRVPANLHARFHIHAETAGSADTPIFDCRVIDMSAGGLKLVLSAADVTSVPSRGSATLEVFNVAKGRTSHIPLTIRNSFVDANSALVVGAQFADDSVAGLSEQVSLVFGDSGRWREFRQSRNRRVGIFRSLRVVVSLGFMHAFSHYRFFFASMLRNAVRPLRATSSVIASFRAFQKQRP</sequence>
<keyword evidence="8 11" id="KW-1133">Transmembrane helix</keyword>
<dbReference type="UniPathway" id="UPA00694"/>
<dbReference type="CDD" id="cd06421">
    <property type="entry name" value="CESA_CelA_like"/>
    <property type="match status" value="1"/>
</dbReference>
<dbReference type="Pfam" id="PF07238">
    <property type="entry name" value="PilZ"/>
    <property type="match status" value="1"/>
</dbReference>
<keyword evidence="5 11" id="KW-0808">Transferase</keyword>
<evidence type="ECO:0000313" key="15">
    <source>
        <dbReference type="Proteomes" id="UP000198900"/>
    </source>
</evidence>
<evidence type="ECO:0000256" key="8">
    <source>
        <dbReference type="ARBA" id="ARBA00022989"/>
    </source>
</evidence>
<comment type="pathway">
    <text evidence="11">Glycan metabolism; bacterial cellulose biosynthesis.</text>
</comment>
<dbReference type="GO" id="GO:0016760">
    <property type="term" value="F:cellulose synthase (UDP-forming) activity"/>
    <property type="evidence" value="ECO:0007669"/>
    <property type="project" value="UniProtKB-EC"/>
</dbReference>
<dbReference type="AlphaFoldDB" id="A0A7Z7BCE3"/>
<evidence type="ECO:0000256" key="4">
    <source>
        <dbReference type="ARBA" id="ARBA00022676"/>
    </source>
</evidence>
<name>A0A7Z7BCE3_9BURK</name>
<evidence type="ECO:0000256" key="1">
    <source>
        <dbReference type="ARBA" id="ARBA00004429"/>
    </source>
</evidence>
<feature type="transmembrane region" description="Helical" evidence="11">
    <location>
        <begin position="442"/>
        <end position="470"/>
    </location>
</feature>
<evidence type="ECO:0000256" key="11">
    <source>
        <dbReference type="RuleBase" id="RU365020"/>
    </source>
</evidence>
<keyword evidence="7 11" id="KW-0135">Cellulose biosynthesis</keyword>
<evidence type="ECO:0000259" key="12">
    <source>
        <dbReference type="Pfam" id="PF07238"/>
    </source>
</evidence>
<feature type="transmembrane region" description="Helical" evidence="11">
    <location>
        <begin position="554"/>
        <end position="574"/>
    </location>
</feature>
<feature type="transmembrane region" description="Helical" evidence="11">
    <location>
        <begin position="586"/>
        <end position="608"/>
    </location>
</feature>
<feature type="transmembrane region" description="Helical" evidence="11">
    <location>
        <begin position="132"/>
        <end position="154"/>
    </location>
</feature>
<feature type="transmembrane region" description="Helical" evidence="11">
    <location>
        <begin position="482"/>
        <end position="501"/>
    </location>
</feature>
<dbReference type="InterPro" id="IPR050321">
    <property type="entry name" value="Glycosyltr_2/OpgH_subfam"/>
</dbReference>